<name>A0A5C6B0T5_9BACT</name>
<keyword evidence="3" id="KW-1185">Reference proteome</keyword>
<comment type="caution">
    <text evidence="2">The sequence shown here is derived from an EMBL/GenBank/DDBJ whole genome shotgun (WGS) entry which is preliminary data.</text>
</comment>
<reference evidence="2 3" key="1">
    <citation type="submission" date="2019-02" db="EMBL/GenBank/DDBJ databases">
        <title>Deep-cultivation of Planctomycetes and their phenomic and genomic characterization uncovers novel biology.</title>
        <authorList>
            <person name="Wiegand S."/>
            <person name="Jogler M."/>
            <person name="Boedeker C."/>
            <person name="Pinto D."/>
            <person name="Vollmers J."/>
            <person name="Rivas-Marin E."/>
            <person name="Kohn T."/>
            <person name="Peeters S.H."/>
            <person name="Heuer A."/>
            <person name="Rast P."/>
            <person name="Oberbeckmann S."/>
            <person name="Bunk B."/>
            <person name="Jeske O."/>
            <person name="Meyerdierks A."/>
            <person name="Storesund J.E."/>
            <person name="Kallscheuer N."/>
            <person name="Luecker S."/>
            <person name="Lage O.M."/>
            <person name="Pohl T."/>
            <person name="Merkel B.J."/>
            <person name="Hornburger P."/>
            <person name="Mueller R.-W."/>
            <person name="Bruemmer F."/>
            <person name="Labrenz M."/>
            <person name="Spormann A.M."/>
            <person name="Op Den Camp H."/>
            <person name="Overmann J."/>
            <person name="Amann R."/>
            <person name="Jetten M.S.M."/>
            <person name="Mascher T."/>
            <person name="Medema M.H."/>
            <person name="Devos D.P."/>
            <person name="Kaster A.-K."/>
            <person name="Ovreas L."/>
            <person name="Rohde M."/>
            <person name="Galperin M.Y."/>
            <person name="Jogler C."/>
        </authorList>
    </citation>
    <scope>NUCLEOTIDE SEQUENCE [LARGE SCALE GENOMIC DNA]</scope>
    <source>
        <strain evidence="2 3">Pla52n</strain>
    </source>
</reference>
<evidence type="ECO:0008006" key="4">
    <source>
        <dbReference type="Google" id="ProtNLM"/>
    </source>
</evidence>
<feature type="region of interest" description="Disordered" evidence="1">
    <location>
        <begin position="74"/>
        <end position="112"/>
    </location>
</feature>
<evidence type="ECO:0000313" key="3">
    <source>
        <dbReference type="Proteomes" id="UP000320176"/>
    </source>
</evidence>
<dbReference type="Proteomes" id="UP000320176">
    <property type="component" value="Unassembled WGS sequence"/>
</dbReference>
<gene>
    <name evidence="2" type="ORF">Pla52n_16310</name>
</gene>
<evidence type="ECO:0000256" key="1">
    <source>
        <dbReference type="SAM" id="MobiDB-lite"/>
    </source>
</evidence>
<dbReference type="AlphaFoldDB" id="A0A5C6B0T5"/>
<organism evidence="2 3">
    <name type="scientific">Stieleria varia</name>
    <dbReference type="NCBI Taxonomy" id="2528005"/>
    <lineage>
        <taxon>Bacteria</taxon>
        <taxon>Pseudomonadati</taxon>
        <taxon>Planctomycetota</taxon>
        <taxon>Planctomycetia</taxon>
        <taxon>Pirellulales</taxon>
        <taxon>Pirellulaceae</taxon>
        <taxon>Stieleria</taxon>
    </lineage>
</organism>
<accession>A0A5C6B0T5</accession>
<proteinExistence type="predicted"/>
<evidence type="ECO:0000313" key="2">
    <source>
        <dbReference type="EMBL" id="TWU05915.1"/>
    </source>
</evidence>
<sequence length="112" mass="13125">MQIARQETRRNPFSLERDLLAFVFVDPCVKYVNRSALINKESLMFVKEQNSNDLIRVSLVDQLISPLESKVLGRRQAGEEEQDERLFDKSSLEFPSGEPFPQCWTDEQYQVR</sequence>
<protein>
    <recommendedName>
        <fullName evidence="4">Acetyltransferase</fullName>
    </recommendedName>
</protein>
<dbReference type="EMBL" id="SJPN01000002">
    <property type="protein sequence ID" value="TWU05915.1"/>
    <property type="molecule type" value="Genomic_DNA"/>
</dbReference>